<dbReference type="EMBL" id="AP018227">
    <property type="protein sequence ID" value="BAY84694.1"/>
    <property type="molecule type" value="Genomic_DNA"/>
</dbReference>
<name>A0A1Z4LU32_9CYAN</name>
<proteinExistence type="predicted"/>
<accession>A0A1Z4LU32</accession>
<keyword evidence="2" id="KW-1185">Reference proteome</keyword>
<protein>
    <submittedName>
        <fullName evidence="1">Uncharacterized protein</fullName>
    </submittedName>
</protein>
<sequence length="83" mass="9611">MTENQGQEQKQFPFGRKWLSNLLSNIENFNKTQTPSNKELIPPTPATPTPTHILLLRKHVKNFLKGVYKIMYEIITGKTTKNK</sequence>
<dbReference type="Proteomes" id="UP000218418">
    <property type="component" value="Chromosome"/>
</dbReference>
<organism evidence="1 2">
    <name type="scientific">Calothrix parasitica NIES-267</name>
    <dbReference type="NCBI Taxonomy" id="1973488"/>
    <lineage>
        <taxon>Bacteria</taxon>
        <taxon>Bacillati</taxon>
        <taxon>Cyanobacteriota</taxon>
        <taxon>Cyanophyceae</taxon>
        <taxon>Nostocales</taxon>
        <taxon>Calotrichaceae</taxon>
        <taxon>Calothrix</taxon>
    </lineage>
</organism>
<evidence type="ECO:0000313" key="2">
    <source>
        <dbReference type="Proteomes" id="UP000218418"/>
    </source>
</evidence>
<dbReference type="AlphaFoldDB" id="A0A1Z4LU32"/>
<evidence type="ECO:0000313" key="1">
    <source>
        <dbReference type="EMBL" id="BAY84694.1"/>
    </source>
</evidence>
<gene>
    <name evidence="1" type="ORF">NIES267_41900</name>
</gene>
<reference evidence="1 2" key="1">
    <citation type="submission" date="2017-06" db="EMBL/GenBank/DDBJ databases">
        <title>Genome sequencing of cyanobaciteial culture collection at National Institute for Environmental Studies (NIES).</title>
        <authorList>
            <person name="Hirose Y."/>
            <person name="Shimura Y."/>
            <person name="Fujisawa T."/>
            <person name="Nakamura Y."/>
            <person name="Kawachi M."/>
        </authorList>
    </citation>
    <scope>NUCLEOTIDE SEQUENCE [LARGE SCALE GENOMIC DNA]</scope>
    <source>
        <strain evidence="1 2">NIES-267</strain>
    </source>
</reference>